<name>A0A1W6ZLB6_9HYPH</name>
<dbReference type="RefSeq" id="WP_086086489.1">
    <property type="nucleotide sequence ID" value="NZ_CP021112.1"/>
</dbReference>
<gene>
    <name evidence="1" type="ORF">CAK95_03065</name>
</gene>
<keyword evidence="2" id="KW-1185">Reference proteome</keyword>
<dbReference type="Proteomes" id="UP000194137">
    <property type="component" value="Chromosome"/>
</dbReference>
<protein>
    <submittedName>
        <fullName evidence="1">DUF3606 domain-containing protein</fullName>
    </submittedName>
</protein>
<dbReference type="EMBL" id="CP021112">
    <property type="protein sequence ID" value="ARP98176.1"/>
    <property type="molecule type" value="Genomic_DNA"/>
</dbReference>
<accession>A0A1W6ZLB6</accession>
<dbReference type="Pfam" id="PF12244">
    <property type="entry name" value="DUF3606"/>
    <property type="match status" value="1"/>
</dbReference>
<evidence type="ECO:0000313" key="1">
    <source>
        <dbReference type="EMBL" id="ARP98176.1"/>
    </source>
</evidence>
<proteinExistence type="predicted"/>
<dbReference type="InterPro" id="IPR022037">
    <property type="entry name" value="DUF3606"/>
</dbReference>
<dbReference type="KEGG" id="psin:CAK95_03065"/>
<evidence type="ECO:0000313" key="2">
    <source>
        <dbReference type="Proteomes" id="UP000194137"/>
    </source>
</evidence>
<dbReference type="AlphaFoldDB" id="A0A1W6ZLB6"/>
<sequence length="59" mass="6717">MADNRKNRGQPDRSTINLNEDYEKEYWKKKFNVSGQALAGAVRAVGKSAKKVEAYLKDK</sequence>
<reference evidence="1 2" key="1">
    <citation type="submission" date="2017-05" db="EMBL/GenBank/DDBJ databases">
        <title>Full genome sequence of Pseudorhodoplanes sinuspersici.</title>
        <authorList>
            <person name="Dastgheib S.M.M."/>
            <person name="Shavandi M."/>
            <person name="Tirandaz H."/>
        </authorList>
    </citation>
    <scope>NUCLEOTIDE SEQUENCE [LARGE SCALE GENOMIC DNA]</scope>
    <source>
        <strain evidence="1 2">RIPI110</strain>
    </source>
</reference>
<dbReference type="STRING" id="1235591.CAK95_03065"/>
<organism evidence="1 2">
    <name type="scientific">Pseudorhodoplanes sinuspersici</name>
    <dbReference type="NCBI Taxonomy" id="1235591"/>
    <lineage>
        <taxon>Bacteria</taxon>
        <taxon>Pseudomonadati</taxon>
        <taxon>Pseudomonadota</taxon>
        <taxon>Alphaproteobacteria</taxon>
        <taxon>Hyphomicrobiales</taxon>
        <taxon>Pseudorhodoplanes</taxon>
    </lineage>
</organism>
<dbReference type="OrthoDB" id="8087200at2"/>